<dbReference type="Proteomes" id="UP000575397">
    <property type="component" value="Unassembled WGS sequence"/>
</dbReference>
<evidence type="ECO:0000313" key="1">
    <source>
        <dbReference type="EMBL" id="NMX03662.1"/>
    </source>
</evidence>
<gene>
    <name evidence="1" type="ORF">HHJ77_06925</name>
</gene>
<dbReference type="EMBL" id="JABCUS010000013">
    <property type="protein sequence ID" value="NMX03662.1"/>
    <property type="molecule type" value="Genomic_DNA"/>
</dbReference>
<name>A0A7Y0UTW7_9ACTO</name>
<organism evidence="1 2">
    <name type="scientific">Mobiluncus mulieris</name>
    <dbReference type="NCBI Taxonomy" id="2052"/>
    <lineage>
        <taxon>Bacteria</taxon>
        <taxon>Bacillati</taxon>
        <taxon>Actinomycetota</taxon>
        <taxon>Actinomycetes</taxon>
        <taxon>Actinomycetales</taxon>
        <taxon>Actinomycetaceae</taxon>
        <taxon>Mobiluncus</taxon>
    </lineage>
</organism>
<dbReference type="AlphaFoldDB" id="A0A7Y0UTW7"/>
<sequence>MNVQLVGNLGADCQKHPGVCPYGKGEYRATQYIWFDAANWYEIGILDEGYVTWGPQFVVRGTNKGQPFQYLYPLVTFEQLVNNASIIRKVNSGEHIDIDQSHLVRDFRHIIKTQWSSSQIFFMVDNYRKYGPFRFTAPMYGPAAQLVAAAKKPGDMVNVLFHNVDFAGKVPTREVFIPEGKPYASVNADVMSNGMGVGFNAYIRLHDGNGSAAAAGIQTDRNAYETNGSPHLFLGRVEDGIFDYDYALASDWNWHNLRIEWWKDSKWAVIWYDGRPVASMKADLRGRLYATLEGDASRDGDSVHAYFKNVKVQIGNPGAGDCGFFELWQPYSSYGIQQKQTGSDSFEIWGTARGVPAGKDWDLTLITGALLTFQYQPENKHGDVGCMVDTWSNDPAHGIQ</sequence>
<proteinExistence type="predicted"/>
<evidence type="ECO:0000313" key="2">
    <source>
        <dbReference type="Proteomes" id="UP000575397"/>
    </source>
</evidence>
<comment type="caution">
    <text evidence="1">The sequence shown here is derived from an EMBL/GenBank/DDBJ whole genome shotgun (WGS) entry which is preliminary data.</text>
</comment>
<reference evidence="1 2" key="1">
    <citation type="submission" date="2020-04" db="EMBL/GenBank/DDBJ databases">
        <title>Antimicrobial susceptibility and clonality of vaginal-derived multi-drug resistant Mobiluncus isolates in China.</title>
        <authorList>
            <person name="Zhang X."/>
        </authorList>
    </citation>
    <scope>NUCLEOTIDE SEQUENCE [LARGE SCALE GENOMIC DNA]</scope>
    <source>
        <strain evidence="1 2">12</strain>
    </source>
</reference>
<protein>
    <submittedName>
        <fullName evidence="1">Uncharacterized protein</fullName>
    </submittedName>
</protein>
<accession>A0A7Y0UTW7</accession>